<dbReference type="SMART" id="SM00174">
    <property type="entry name" value="RHO"/>
    <property type="match status" value="1"/>
</dbReference>
<evidence type="ECO:0000313" key="4">
    <source>
        <dbReference type="RefSeq" id="XP_013780581.1"/>
    </source>
</evidence>
<sequence>MSKQEVKLCLLGDSGVGKSSIVQRFVNNTFNPLAESTIGASFMTKNFHEDSHTYKFNIWDTAGQERYRALAPMYYRGAGAAIIVYDVTSAQSFESLKGWVRELQHHGPPGIVLAIAGNKCDLEDYREVSYQTAKNYADEIGALFVETSALTAVNVNEIFQEISKKIPKETVPHLVEHSLQLHPGQKKKKCC</sequence>
<dbReference type="Proteomes" id="UP000694941">
    <property type="component" value="Unplaced"/>
</dbReference>
<reference evidence="4" key="1">
    <citation type="submission" date="2025-08" db="UniProtKB">
        <authorList>
            <consortium name="RefSeq"/>
        </authorList>
    </citation>
    <scope>IDENTIFICATION</scope>
    <source>
        <tissue evidence="4">Muscle</tissue>
    </source>
</reference>
<dbReference type="Pfam" id="PF00071">
    <property type="entry name" value="Ras"/>
    <property type="match status" value="1"/>
</dbReference>
<dbReference type="SMART" id="SM00175">
    <property type="entry name" value="RAB"/>
    <property type="match status" value="1"/>
</dbReference>
<dbReference type="InterPro" id="IPR027417">
    <property type="entry name" value="P-loop_NTPase"/>
</dbReference>
<protein>
    <submittedName>
        <fullName evidence="4">Ras-related protein Rab-22A-like</fullName>
    </submittedName>
</protein>
<evidence type="ECO:0000313" key="3">
    <source>
        <dbReference type="Proteomes" id="UP000694941"/>
    </source>
</evidence>
<dbReference type="PROSITE" id="PS51419">
    <property type="entry name" value="RAB"/>
    <property type="match status" value="1"/>
</dbReference>
<dbReference type="GeneID" id="106464954"/>
<accession>A0ABM1BEV7</accession>
<dbReference type="RefSeq" id="XP_013780581.1">
    <property type="nucleotide sequence ID" value="XM_013925127.2"/>
</dbReference>
<dbReference type="InterPro" id="IPR005225">
    <property type="entry name" value="Small_GTP-bd"/>
</dbReference>
<dbReference type="NCBIfam" id="TIGR00231">
    <property type="entry name" value="small_GTP"/>
    <property type="match status" value="1"/>
</dbReference>
<dbReference type="SUPFAM" id="SSF52540">
    <property type="entry name" value="P-loop containing nucleoside triphosphate hydrolases"/>
    <property type="match status" value="1"/>
</dbReference>
<dbReference type="PANTHER" id="PTHR47978">
    <property type="match status" value="1"/>
</dbReference>
<comment type="similarity">
    <text evidence="1">Belongs to the small GTPase superfamily. Rab family.</text>
</comment>
<organism evidence="3 4">
    <name type="scientific">Limulus polyphemus</name>
    <name type="common">Atlantic horseshoe crab</name>
    <dbReference type="NCBI Taxonomy" id="6850"/>
    <lineage>
        <taxon>Eukaryota</taxon>
        <taxon>Metazoa</taxon>
        <taxon>Ecdysozoa</taxon>
        <taxon>Arthropoda</taxon>
        <taxon>Chelicerata</taxon>
        <taxon>Merostomata</taxon>
        <taxon>Xiphosura</taxon>
        <taxon>Limulidae</taxon>
        <taxon>Limulus</taxon>
    </lineage>
</organism>
<keyword evidence="3" id="KW-1185">Reference proteome</keyword>
<dbReference type="PRINTS" id="PR00449">
    <property type="entry name" value="RASTRNSFRMNG"/>
</dbReference>
<dbReference type="SMART" id="SM00173">
    <property type="entry name" value="RAS"/>
    <property type="match status" value="1"/>
</dbReference>
<dbReference type="PROSITE" id="PS51421">
    <property type="entry name" value="RAS"/>
    <property type="match status" value="1"/>
</dbReference>
<dbReference type="CDD" id="cd01860">
    <property type="entry name" value="Rab5_related"/>
    <property type="match status" value="1"/>
</dbReference>
<name>A0ABM1BEV7_LIMPO</name>
<dbReference type="InterPro" id="IPR001806">
    <property type="entry name" value="Small_GTPase"/>
</dbReference>
<dbReference type="SMART" id="SM00176">
    <property type="entry name" value="RAN"/>
    <property type="match status" value="1"/>
</dbReference>
<evidence type="ECO:0000256" key="2">
    <source>
        <dbReference type="ARBA" id="ARBA00022741"/>
    </source>
</evidence>
<proteinExistence type="inferred from homology"/>
<gene>
    <name evidence="4" type="primary">LOC106464954</name>
</gene>
<evidence type="ECO:0000256" key="1">
    <source>
        <dbReference type="ARBA" id="ARBA00006270"/>
    </source>
</evidence>
<keyword evidence="2" id="KW-0547">Nucleotide-binding</keyword>
<dbReference type="Gene3D" id="3.40.50.300">
    <property type="entry name" value="P-loop containing nucleotide triphosphate hydrolases"/>
    <property type="match status" value="1"/>
</dbReference>